<proteinExistence type="predicted"/>
<keyword evidence="1" id="KW-0812">Transmembrane</keyword>
<keyword evidence="1" id="KW-0472">Membrane</keyword>
<dbReference type="AlphaFoldDB" id="L1N5H1"/>
<accession>L1N5H1</accession>
<dbReference type="STRING" id="1127699.HMPREF9151_01951"/>
<dbReference type="EMBL" id="AMEP01000109">
    <property type="protein sequence ID" value="EKX98607.1"/>
    <property type="molecule type" value="Genomic_DNA"/>
</dbReference>
<evidence type="ECO:0000313" key="3">
    <source>
        <dbReference type="Proteomes" id="UP000010433"/>
    </source>
</evidence>
<comment type="caution">
    <text evidence="2">The sequence shown here is derived from an EMBL/GenBank/DDBJ whole genome shotgun (WGS) entry which is preliminary data.</text>
</comment>
<evidence type="ECO:0000256" key="1">
    <source>
        <dbReference type="SAM" id="Phobius"/>
    </source>
</evidence>
<gene>
    <name evidence="2" type="ORF">HMPREF9151_01951</name>
</gene>
<sequence>MYLKTYAFGNLKLFFRYLIPIFFARLKMLFVRKREKQICNERLKK</sequence>
<evidence type="ECO:0000313" key="2">
    <source>
        <dbReference type="EMBL" id="EKX98607.1"/>
    </source>
</evidence>
<protein>
    <submittedName>
        <fullName evidence="2">Uncharacterized protein</fullName>
    </submittedName>
</protein>
<keyword evidence="3" id="KW-1185">Reference proteome</keyword>
<keyword evidence="1" id="KW-1133">Transmembrane helix</keyword>
<name>L1N5H1_9BACT</name>
<organism evidence="2 3">
    <name type="scientific">Hoylesella saccharolytica F0055</name>
    <dbReference type="NCBI Taxonomy" id="1127699"/>
    <lineage>
        <taxon>Bacteria</taxon>
        <taxon>Pseudomonadati</taxon>
        <taxon>Bacteroidota</taxon>
        <taxon>Bacteroidia</taxon>
        <taxon>Bacteroidales</taxon>
        <taxon>Prevotellaceae</taxon>
        <taxon>Hoylesella</taxon>
    </lineage>
</organism>
<dbReference type="Proteomes" id="UP000010433">
    <property type="component" value="Unassembled WGS sequence"/>
</dbReference>
<dbReference type="HOGENOM" id="CLU_3203659_0_0_10"/>
<feature type="transmembrane region" description="Helical" evidence="1">
    <location>
        <begin position="6"/>
        <end position="26"/>
    </location>
</feature>
<reference evidence="2 3" key="1">
    <citation type="submission" date="2012-05" db="EMBL/GenBank/DDBJ databases">
        <authorList>
            <person name="Weinstock G."/>
            <person name="Sodergren E."/>
            <person name="Lobos E.A."/>
            <person name="Fulton L."/>
            <person name="Fulton R."/>
            <person name="Courtney L."/>
            <person name="Fronick C."/>
            <person name="O'Laughlin M."/>
            <person name="Godfrey J."/>
            <person name="Wilson R.M."/>
            <person name="Miner T."/>
            <person name="Farmer C."/>
            <person name="Delehaunty K."/>
            <person name="Cordes M."/>
            <person name="Minx P."/>
            <person name="Tomlinson C."/>
            <person name="Chen J."/>
            <person name="Wollam A."/>
            <person name="Pepin K.H."/>
            <person name="Bhonagiri V."/>
            <person name="Zhang X."/>
            <person name="Suruliraj S."/>
            <person name="Warren W."/>
            <person name="Mitreva M."/>
            <person name="Mardis E.R."/>
            <person name="Wilson R.K."/>
        </authorList>
    </citation>
    <scope>NUCLEOTIDE SEQUENCE [LARGE SCALE GENOMIC DNA]</scope>
    <source>
        <strain evidence="2 3">F0055</strain>
    </source>
</reference>